<dbReference type="EMBL" id="JBBNAF010000002">
    <property type="protein sequence ID" value="KAK9164728.1"/>
    <property type="molecule type" value="Genomic_DNA"/>
</dbReference>
<proteinExistence type="inferred from homology"/>
<evidence type="ECO:0000256" key="2">
    <source>
        <dbReference type="ARBA" id="ARBA00022523"/>
    </source>
</evidence>
<dbReference type="AlphaFoldDB" id="A0AAP0L548"/>
<dbReference type="GO" id="GO:0048046">
    <property type="term" value="C:apoplast"/>
    <property type="evidence" value="ECO:0007669"/>
    <property type="project" value="UniProtKB-SubCell"/>
</dbReference>
<evidence type="ECO:0000256" key="3">
    <source>
        <dbReference type="ARBA" id="ARBA00022525"/>
    </source>
</evidence>
<sequence>MTIIPLAFLFFLSISATTATTATSTTTATKSYPNNNTRLEQGQVLQPKSGGAAGSSGVEAVRGVIEPGEPEIPHGPSPLVPHQNLPNLVRKLVQPQKAHNQRLPTLHLFFFFIITKTTNQKPRRHRRRVVAHGVSLHRPDRREHLPHRPHRRGVLRQEVLARDRPQPPHSPASNSEFCEVRPVRSRAQERGVLDTDIRGRENAGFLQSRLWVSLLHLPVHGGVHVAVRVGGELRAAMPGGVRVPVRVAGVHEGRGMGAVEAPNGDVGVDGMISVIGHELAELSSNPLVNAWYAGEDPTAPTEIGDLCEGLYGTGEEGVYGPGDEGWEGEDL</sequence>
<evidence type="ECO:0000256" key="1">
    <source>
        <dbReference type="ARBA" id="ARBA00004271"/>
    </source>
</evidence>
<comment type="similarity">
    <text evidence="5">Belongs to the EXORDIUM family.</text>
</comment>
<dbReference type="PANTHER" id="PTHR31279">
    <property type="entry name" value="PROTEIN EXORDIUM-LIKE 5"/>
    <property type="match status" value="1"/>
</dbReference>
<keyword evidence="2" id="KW-0052">Apoplast</keyword>
<comment type="subcellular location">
    <subcellularLocation>
        <location evidence="1">Secreted</location>
        <location evidence="1">Extracellular space</location>
        <location evidence="1">Apoplast</location>
    </subcellularLocation>
</comment>
<dbReference type="InterPro" id="IPR006766">
    <property type="entry name" value="EXORDIUM-like"/>
</dbReference>
<protein>
    <submittedName>
        <fullName evidence="8">Uncharacterized protein</fullName>
    </submittedName>
</protein>
<keyword evidence="9" id="KW-1185">Reference proteome</keyword>
<evidence type="ECO:0000256" key="7">
    <source>
        <dbReference type="SAM" id="SignalP"/>
    </source>
</evidence>
<evidence type="ECO:0000256" key="6">
    <source>
        <dbReference type="SAM" id="MobiDB-lite"/>
    </source>
</evidence>
<evidence type="ECO:0000313" key="9">
    <source>
        <dbReference type="Proteomes" id="UP001420932"/>
    </source>
</evidence>
<name>A0AAP0L548_9MAGN</name>
<accession>A0AAP0L548</accession>
<evidence type="ECO:0000313" key="8">
    <source>
        <dbReference type="EMBL" id="KAK9164728.1"/>
    </source>
</evidence>
<reference evidence="8 9" key="1">
    <citation type="submission" date="2024-01" db="EMBL/GenBank/DDBJ databases">
        <title>Genome assemblies of Stephania.</title>
        <authorList>
            <person name="Yang L."/>
        </authorList>
    </citation>
    <scope>NUCLEOTIDE SEQUENCE [LARGE SCALE GENOMIC DNA]</scope>
    <source>
        <strain evidence="8">YNDBR</strain>
        <tissue evidence="8">Leaf</tissue>
    </source>
</reference>
<dbReference type="PANTHER" id="PTHR31279:SF4">
    <property type="entry name" value="PROTEIN EXORDIUM-LIKE 5"/>
    <property type="match status" value="1"/>
</dbReference>
<dbReference type="Proteomes" id="UP001420932">
    <property type="component" value="Unassembled WGS sequence"/>
</dbReference>
<organism evidence="8 9">
    <name type="scientific">Stephania yunnanensis</name>
    <dbReference type="NCBI Taxonomy" id="152371"/>
    <lineage>
        <taxon>Eukaryota</taxon>
        <taxon>Viridiplantae</taxon>
        <taxon>Streptophyta</taxon>
        <taxon>Embryophyta</taxon>
        <taxon>Tracheophyta</taxon>
        <taxon>Spermatophyta</taxon>
        <taxon>Magnoliopsida</taxon>
        <taxon>Ranunculales</taxon>
        <taxon>Menispermaceae</taxon>
        <taxon>Menispermoideae</taxon>
        <taxon>Cissampelideae</taxon>
        <taxon>Stephania</taxon>
    </lineage>
</organism>
<evidence type="ECO:0000256" key="4">
    <source>
        <dbReference type="ARBA" id="ARBA00022729"/>
    </source>
</evidence>
<dbReference type="Pfam" id="PF04674">
    <property type="entry name" value="Phi_1"/>
    <property type="match status" value="1"/>
</dbReference>
<feature type="chain" id="PRO_5043024345" evidence="7">
    <location>
        <begin position="20"/>
        <end position="331"/>
    </location>
</feature>
<evidence type="ECO:0000256" key="5">
    <source>
        <dbReference type="ARBA" id="ARBA00023591"/>
    </source>
</evidence>
<keyword evidence="3" id="KW-0964">Secreted</keyword>
<feature type="region of interest" description="Disordered" evidence="6">
    <location>
        <begin position="160"/>
        <end position="181"/>
    </location>
</feature>
<comment type="caution">
    <text evidence="8">The sequence shown here is derived from an EMBL/GenBank/DDBJ whole genome shotgun (WGS) entry which is preliminary data.</text>
</comment>
<gene>
    <name evidence="8" type="ORF">Syun_005630</name>
</gene>
<keyword evidence="4 7" id="KW-0732">Signal</keyword>
<feature type="signal peptide" evidence="7">
    <location>
        <begin position="1"/>
        <end position="19"/>
    </location>
</feature>